<accession>A0ABT3AU88</accession>
<proteinExistence type="inferred from homology"/>
<evidence type="ECO:0000313" key="6">
    <source>
        <dbReference type="EMBL" id="MCV3212675.1"/>
    </source>
</evidence>
<comment type="catalytic activity">
    <reaction evidence="3">
        <text>[protein]-peptidylproline (omega=180) = [protein]-peptidylproline (omega=0)</text>
        <dbReference type="Rhea" id="RHEA:16237"/>
        <dbReference type="Rhea" id="RHEA-COMP:10747"/>
        <dbReference type="Rhea" id="RHEA-COMP:10748"/>
        <dbReference type="ChEBI" id="CHEBI:83833"/>
        <dbReference type="ChEBI" id="CHEBI:83834"/>
        <dbReference type="EC" id="5.2.1.8"/>
    </reaction>
</comment>
<dbReference type="InterPro" id="IPR029000">
    <property type="entry name" value="Cyclophilin-like_dom_sf"/>
</dbReference>
<keyword evidence="1 3" id="KW-0697">Rotamase</keyword>
<feature type="region of interest" description="Disordered" evidence="4">
    <location>
        <begin position="26"/>
        <end position="71"/>
    </location>
</feature>
<dbReference type="PROSITE" id="PS50072">
    <property type="entry name" value="CSA_PPIASE_2"/>
    <property type="match status" value="1"/>
</dbReference>
<dbReference type="CDD" id="cd01924">
    <property type="entry name" value="cyclophilin_TLP40_like"/>
    <property type="match status" value="1"/>
</dbReference>
<dbReference type="GO" id="GO:0016853">
    <property type="term" value="F:isomerase activity"/>
    <property type="evidence" value="ECO:0007669"/>
    <property type="project" value="UniProtKB-KW"/>
</dbReference>
<keyword evidence="2 3" id="KW-0413">Isomerase</keyword>
<dbReference type="SUPFAM" id="SSF50891">
    <property type="entry name" value="Cyclophilin-like"/>
    <property type="match status" value="1"/>
</dbReference>
<evidence type="ECO:0000256" key="1">
    <source>
        <dbReference type="ARBA" id="ARBA00023110"/>
    </source>
</evidence>
<evidence type="ECO:0000256" key="2">
    <source>
        <dbReference type="ARBA" id="ARBA00023235"/>
    </source>
</evidence>
<dbReference type="PROSITE" id="PS51257">
    <property type="entry name" value="PROKAR_LIPOPROTEIN"/>
    <property type="match status" value="1"/>
</dbReference>
<dbReference type="EC" id="5.2.1.8" evidence="3"/>
<evidence type="ECO:0000313" key="7">
    <source>
        <dbReference type="Proteomes" id="UP001526143"/>
    </source>
</evidence>
<dbReference type="Pfam" id="PF00160">
    <property type="entry name" value="Pro_isomerase"/>
    <property type="match status" value="1"/>
</dbReference>
<keyword evidence="3" id="KW-0732">Signal</keyword>
<dbReference type="PRINTS" id="PR00153">
    <property type="entry name" value="CSAPPISMRASE"/>
</dbReference>
<dbReference type="PANTHER" id="PTHR43246">
    <property type="entry name" value="PEPTIDYL-PROLYL CIS-TRANS ISOMERASE CYP38, CHLOROPLASTIC"/>
    <property type="match status" value="1"/>
</dbReference>
<feature type="signal peptide" evidence="3">
    <location>
        <begin position="1"/>
        <end position="28"/>
    </location>
</feature>
<sequence length="264" mass="27582">MRLKIPQFLLALVIVGGLMLGGCSGQQAASNNASPSSTATSAATEASTKTTTEASSVSQSTNSESIPGMKDLPKLEGKATVVMTVKGSPITIEVDGTNAPITAGNFIDLVQRGVYDGLSFHRVVRQPQPFVAQGGDPKSKDPKTPAQLLGTGGFVDPKTGTERSIPLEIKPKGAQEPVYSKTITETPVLTHKLGAVAMARSQQPDSASSQFYFALADLAFLDGSYAVFGNVTQGMDVVNKIQQGDRIEEAKVTQGAENLKNGGK</sequence>
<dbReference type="Proteomes" id="UP001526143">
    <property type="component" value="Unassembled WGS sequence"/>
</dbReference>
<dbReference type="EMBL" id="JAOWRF010000064">
    <property type="protein sequence ID" value="MCV3212675.1"/>
    <property type="molecule type" value="Genomic_DNA"/>
</dbReference>
<dbReference type="RefSeq" id="WP_263744186.1">
    <property type="nucleotide sequence ID" value="NZ_JAOWRF010000064.1"/>
</dbReference>
<comment type="caution">
    <text evidence="6">The sequence shown here is derived from an EMBL/GenBank/DDBJ whole genome shotgun (WGS) entry which is preliminary data.</text>
</comment>
<dbReference type="InterPro" id="IPR002130">
    <property type="entry name" value="Cyclophilin-type_PPIase_dom"/>
</dbReference>
<gene>
    <name evidence="6" type="ORF">OGM63_03865</name>
</gene>
<name>A0ABT3AU88_9CYAN</name>
<reference evidence="6 7" key="1">
    <citation type="submission" date="2022-10" db="EMBL/GenBank/DDBJ databases">
        <title>Identification of biosynthetic pathway for the production of the potent trypsin inhibitor radiosumin.</title>
        <authorList>
            <person name="Fewer D.P."/>
            <person name="Delbaje E."/>
            <person name="Ouyang X."/>
            <person name="Agostino P.D."/>
            <person name="Wahlsten M."/>
            <person name="Jokela J."/>
            <person name="Permi P."/>
            <person name="Haapaniemi E."/>
            <person name="Koistinen H."/>
        </authorList>
    </citation>
    <scope>NUCLEOTIDE SEQUENCE [LARGE SCALE GENOMIC DNA]</scope>
    <source>
        <strain evidence="6 7">NIES-515</strain>
    </source>
</reference>
<dbReference type="Gene3D" id="2.40.100.10">
    <property type="entry name" value="Cyclophilin-like"/>
    <property type="match status" value="1"/>
</dbReference>
<comment type="similarity">
    <text evidence="3">Belongs to the cyclophilin-type PPIase family.</text>
</comment>
<protein>
    <recommendedName>
        <fullName evidence="3">Peptidyl-prolyl cis-trans isomerase</fullName>
        <shortName evidence="3">PPIase</shortName>
        <ecNumber evidence="3">5.2.1.8</ecNumber>
    </recommendedName>
</protein>
<feature type="compositionally biased region" description="Low complexity" evidence="4">
    <location>
        <begin position="28"/>
        <end position="56"/>
    </location>
</feature>
<feature type="chain" id="PRO_5044952416" description="Peptidyl-prolyl cis-trans isomerase" evidence="3">
    <location>
        <begin position="29"/>
        <end position="264"/>
    </location>
</feature>
<evidence type="ECO:0000259" key="5">
    <source>
        <dbReference type="PROSITE" id="PS50072"/>
    </source>
</evidence>
<feature type="domain" description="PPIase cyclophilin-type" evidence="5">
    <location>
        <begin position="90"/>
        <end position="243"/>
    </location>
</feature>
<evidence type="ECO:0000256" key="3">
    <source>
        <dbReference type="RuleBase" id="RU363019"/>
    </source>
</evidence>
<organism evidence="6 7">
    <name type="scientific">Plectonema radiosum NIES-515</name>
    <dbReference type="NCBI Taxonomy" id="2986073"/>
    <lineage>
        <taxon>Bacteria</taxon>
        <taxon>Bacillati</taxon>
        <taxon>Cyanobacteriota</taxon>
        <taxon>Cyanophyceae</taxon>
        <taxon>Oscillatoriophycideae</taxon>
        <taxon>Oscillatoriales</taxon>
        <taxon>Microcoleaceae</taxon>
        <taxon>Plectonema</taxon>
    </lineage>
</organism>
<dbReference type="InterPro" id="IPR044665">
    <property type="entry name" value="E_coli_cyclophilin_A-like"/>
</dbReference>
<keyword evidence="7" id="KW-1185">Reference proteome</keyword>
<evidence type="ECO:0000256" key="4">
    <source>
        <dbReference type="SAM" id="MobiDB-lite"/>
    </source>
</evidence>
<comment type="function">
    <text evidence="3">PPIases accelerate the folding of proteins. It catalyzes the cis-trans isomerization of proline imidic peptide bonds in oligopeptides.</text>
</comment>